<dbReference type="STRING" id="391735.Veis_1228"/>
<sequence length="276" mass="30231">MGSTAGIPLWAGEGVKTCFSPLPGDLVVSVVSHGHGPLVQRLLDDLARLSSATVRRVVLTLNLPEAPPLPPAGGWPFALQIRGNARPVGFGTNHNRALAGATEPCVCVLNPDITLACGDPFAALVQLAAAPGIGCAYPVQIDAQGRRQDSERALPTPRALWRRRARRLPETRLDWVNAACLVLPQPVWQSLNGFDEGYFMYCEDVDLCLRLRLAGFRLARAPAQLVHAGQRASGRRLNHLCWHLQSLWRLWNSPVYRQAQRLLASDRAITDRIDVP</sequence>
<dbReference type="Proteomes" id="UP000000374">
    <property type="component" value="Chromosome"/>
</dbReference>
<evidence type="ECO:0000313" key="1">
    <source>
        <dbReference type="EMBL" id="ABM56998.1"/>
    </source>
</evidence>
<dbReference type="EMBL" id="CP000542">
    <property type="protein sequence ID" value="ABM56998.1"/>
    <property type="molecule type" value="Genomic_DNA"/>
</dbReference>
<organism evidence="1 2">
    <name type="scientific">Verminephrobacter eiseniae (strain EF01-2)</name>
    <dbReference type="NCBI Taxonomy" id="391735"/>
    <lineage>
        <taxon>Bacteria</taxon>
        <taxon>Pseudomonadati</taxon>
        <taxon>Pseudomonadota</taxon>
        <taxon>Betaproteobacteria</taxon>
        <taxon>Burkholderiales</taxon>
        <taxon>Comamonadaceae</taxon>
        <taxon>Verminephrobacter</taxon>
    </lineage>
</organism>
<accession>A1WH91</accession>
<proteinExistence type="predicted"/>
<dbReference type="eggNOG" id="COG1216">
    <property type="taxonomic scope" value="Bacteria"/>
</dbReference>
<dbReference type="GeneID" id="76459879"/>
<dbReference type="SUPFAM" id="SSF53448">
    <property type="entry name" value="Nucleotide-diphospho-sugar transferases"/>
    <property type="match status" value="1"/>
</dbReference>
<gene>
    <name evidence="1" type="ordered locus">Veis_1228</name>
</gene>
<dbReference type="InterPro" id="IPR029044">
    <property type="entry name" value="Nucleotide-diphossugar_trans"/>
</dbReference>
<dbReference type="Gene3D" id="3.90.550.10">
    <property type="entry name" value="Spore Coat Polysaccharide Biosynthesis Protein SpsA, Chain A"/>
    <property type="match status" value="1"/>
</dbReference>
<dbReference type="GO" id="GO:0016740">
    <property type="term" value="F:transferase activity"/>
    <property type="evidence" value="ECO:0007669"/>
    <property type="project" value="UniProtKB-KW"/>
</dbReference>
<dbReference type="RefSeq" id="WP_011809009.1">
    <property type="nucleotide sequence ID" value="NC_008786.1"/>
</dbReference>
<reference evidence="2" key="1">
    <citation type="submission" date="2006-12" db="EMBL/GenBank/DDBJ databases">
        <title>Complete sequence of chromosome 1 of Verminephrobacter eiseniae EF01-2.</title>
        <authorList>
            <person name="Copeland A."/>
            <person name="Lucas S."/>
            <person name="Lapidus A."/>
            <person name="Barry K."/>
            <person name="Detter J.C."/>
            <person name="Glavina del Rio T."/>
            <person name="Dalin E."/>
            <person name="Tice H."/>
            <person name="Pitluck S."/>
            <person name="Chertkov O."/>
            <person name="Brettin T."/>
            <person name="Bruce D."/>
            <person name="Han C."/>
            <person name="Tapia R."/>
            <person name="Gilna P."/>
            <person name="Schmutz J."/>
            <person name="Larimer F."/>
            <person name="Land M."/>
            <person name="Hauser L."/>
            <person name="Kyrpides N."/>
            <person name="Kim E."/>
            <person name="Stahl D."/>
            <person name="Richardson P."/>
        </authorList>
    </citation>
    <scope>NUCLEOTIDE SEQUENCE [LARGE SCALE GENOMIC DNA]</scope>
    <source>
        <strain evidence="2">EF01-2</strain>
    </source>
</reference>
<keyword evidence="1" id="KW-0808">Transferase</keyword>
<keyword evidence="2" id="KW-1185">Reference proteome</keyword>
<name>A1WH91_VEREI</name>
<dbReference type="AlphaFoldDB" id="A1WH91"/>
<evidence type="ECO:0000313" key="2">
    <source>
        <dbReference type="Proteomes" id="UP000000374"/>
    </source>
</evidence>
<dbReference type="HOGENOM" id="CLU_023845_0_4_4"/>
<dbReference type="CAZy" id="GT2">
    <property type="family name" value="Glycosyltransferase Family 2"/>
</dbReference>
<protein>
    <submittedName>
        <fullName evidence="1">Glycosyl transferase, family 2</fullName>
    </submittedName>
</protein>
<dbReference type="PANTHER" id="PTHR43179">
    <property type="entry name" value="RHAMNOSYLTRANSFERASE WBBL"/>
    <property type="match status" value="1"/>
</dbReference>
<dbReference type="PANTHER" id="PTHR43179:SF7">
    <property type="entry name" value="RHAMNOSYLTRANSFERASE WBBL"/>
    <property type="match status" value="1"/>
</dbReference>
<dbReference type="KEGG" id="vei:Veis_1228"/>